<dbReference type="EMBL" id="BSXU01016492">
    <property type="protein sequence ID" value="GME83487.1"/>
    <property type="molecule type" value="Genomic_DNA"/>
</dbReference>
<dbReference type="PANTHER" id="PTHR47792">
    <property type="entry name" value="PROTEIN SOK2-RELATED"/>
    <property type="match status" value="1"/>
</dbReference>
<feature type="compositionally biased region" description="Polar residues" evidence="1">
    <location>
        <begin position="158"/>
        <end position="186"/>
    </location>
</feature>
<proteinExistence type="predicted"/>
<feature type="domain" description="HTH APSES-type" evidence="2">
    <location>
        <begin position="1"/>
        <end position="41"/>
    </location>
</feature>
<dbReference type="GO" id="GO:0043565">
    <property type="term" value="F:sequence-specific DNA binding"/>
    <property type="evidence" value="ECO:0007669"/>
    <property type="project" value="TreeGrafter"/>
</dbReference>
<dbReference type="InterPro" id="IPR036887">
    <property type="entry name" value="HTH_APSES_sf"/>
</dbReference>
<dbReference type="GO" id="GO:0045944">
    <property type="term" value="P:positive regulation of transcription by RNA polymerase II"/>
    <property type="evidence" value="ECO:0007669"/>
    <property type="project" value="TreeGrafter"/>
</dbReference>
<dbReference type="SUPFAM" id="SSF54616">
    <property type="entry name" value="DNA-binding domain of Mlu1-box binding protein MBP1"/>
    <property type="match status" value="1"/>
</dbReference>
<feature type="compositionally biased region" description="Gly residues" evidence="1">
    <location>
        <begin position="244"/>
        <end position="254"/>
    </location>
</feature>
<dbReference type="InterPro" id="IPR029790">
    <property type="entry name" value="EFG1/Phd1/StuA"/>
</dbReference>
<dbReference type="OrthoDB" id="5407653at2759"/>
<gene>
    <name evidence="3" type="ORF">Amon01_001006100</name>
</gene>
<reference evidence="3" key="1">
    <citation type="submission" date="2023-04" db="EMBL/GenBank/DDBJ databases">
        <title>Ambrosiozyma monospora NBRC 1965.</title>
        <authorList>
            <person name="Ichikawa N."/>
            <person name="Sato H."/>
            <person name="Tonouchi N."/>
        </authorList>
    </citation>
    <scope>NUCLEOTIDE SEQUENCE</scope>
    <source>
        <strain evidence="3">NBRC 1965</strain>
    </source>
</reference>
<evidence type="ECO:0000313" key="4">
    <source>
        <dbReference type="Proteomes" id="UP001165063"/>
    </source>
</evidence>
<dbReference type="PANTHER" id="PTHR47792:SF1">
    <property type="entry name" value="PROTEIN SOK2-RELATED"/>
    <property type="match status" value="1"/>
</dbReference>
<dbReference type="GO" id="GO:0003700">
    <property type="term" value="F:DNA-binding transcription factor activity"/>
    <property type="evidence" value="ECO:0007669"/>
    <property type="project" value="TreeGrafter"/>
</dbReference>
<dbReference type="Proteomes" id="UP001165063">
    <property type="component" value="Unassembled WGS sequence"/>
</dbReference>
<keyword evidence="4" id="KW-1185">Reference proteome</keyword>
<name>A0A9W6T8W2_AMBMO</name>
<dbReference type="AlphaFoldDB" id="A0A9W6T8W2"/>
<sequence length="262" mass="28160">MHLKGVWIPFERASAMAQHEGIFEMLYPLFVKDMASFFKKTAIPDDNYYQRPYDPANNTQVTLIKPPDQQSMGAYLPQQPHGQMDPHAVKQEPLTTIPESMAHHDITSGGPAGYQHMPQRASHSSISSSQSQYSNTYQLAYPSNSSITATSSSGYTYNTPPSSIGAPQTQPNPQRRMSAVPIQQQRSMSLTSAASSGYSSSSSSIPTLSSYGGSRDSIPSSNIPLTNYAKKFDPIRSSSTASGSGSGSVIGGGSQPHHGHSL</sequence>
<comment type="caution">
    <text evidence="3">The sequence shown here is derived from an EMBL/GenBank/DDBJ whole genome shotgun (WGS) entry which is preliminary data.</text>
</comment>
<feature type="region of interest" description="Disordered" evidence="1">
    <location>
        <begin position="101"/>
        <end position="130"/>
    </location>
</feature>
<dbReference type="InterPro" id="IPR003163">
    <property type="entry name" value="Tscrpt_reg_HTH_APSES-type"/>
</dbReference>
<evidence type="ECO:0000256" key="1">
    <source>
        <dbReference type="SAM" id="MobiDB-lite"/>
    </source>
</evidence>
<evidence type="ECO:0000259" key="2">
    <source>
        <dbReference type="PROSITE" id="PS51299"/>
    </source>
</evidence>
<organism evidence="3 4">
    <name type="scientific">Ambrosiozyma monospora</name>
    <name type="common">Yeast</name>
    <name type="synonym">Endomycopsis monosporus</name>
    <dbReference type="NCBI Taxonomy" id="43982"/>
    <lineage>
        <taxon>Eukaryota</taxon>
        <taxon>Fungi</taxon>
        <taxon>Dikarya</taxon>
        <taxon>Ascomycota</taxon>
        <taxon>Saccharomycotina</taxon>
        <taxon>Pichiomycetes</taxon>
        <taxon>Pichiales</taxon>
        <taxon>Pichiaceae</taxon>
        <taxon>Ambrosiozyma</taxon>
    </lineage>
</organism>
<protein>
    <submittedName>
        <fullName evidence="3">Unnamed protein product</fullName>
    </submittedName>
</protein>
<dbReference type="PROSITE" id="PS51299">
    <property type="entry name" value="HTH_APSES"/>
    <property type="match status" value="1"/>
</dbReference>
<evidence type="ECO:0000313" key="3">
    <source>
        <dbReference type="EMBL" id="GME83487.1"/>
    </source>
</evidence>
<feature type="compositionally biased region" description="Low complexity" evidence="1">
    <location>
        <begin position="187"/>
        <end position="214"/>
    </location>
</feature>
<accession>A0A9W6T8W2</accession>
<feature type="region of interest" description="Disordered" evidence="1">
    <location>
        <begin position="151"/>
        <end position="262"/>
    </location>
</feature>
<dbReference type="GO" id="GO:0005634">
    <property type="term" value="C:nucleus"/>
    <property type="evidence" value="ECO:0007669"/>
    <property type="project" value="TreeGrafter"/>
</dbReference>
<dbReference type="Gene3D" id="3.10.260.10">
    <property type="entry name" value="Transcription regulator HTH, APSES-type DNA-binding domain"/>
    <property type="match status" value="1"/>
</dbReference>